<gene>
    <name evidence="2" type="ORF">DW352_07810</name>
</gene>
<keyword evidence="1" id="KW-0472">Membrane</keyword>
<sequence>MKSLRGRLRRGSAISARQRIEVMSLCVLFTLVVVTAGLGGWFAGLINTRPAQQEAAEPAPTIDDFRIGSITYVPVKGPNCEVHRFDNFTGAVVPDGYVNCERKLNPEGADPLGPDTQRGARMKAVLGGFKK</sequence>
<dbReference type="EMBL" id="CP031417">
    <property type="protein sequence ID" value="AXK80428.1"/>
    <property type="molecule type" value="Genomic_DNA"/>
</dbReference>
<dbReference type="Proteomes" id="UP000254889">
    <property type="component" value="Chromosome"/>
</dbReference>
<dbReference type="AlphaFoldDB" id="A0A345ZU31"/>
<evidence type="ECO:0000313" key="2">
    <source>
        <dbReference type="EMBL" id="AXK80428.1"/>
    </source>
</evidence>
<dbReference type="OrthoDB" id="8449873at2"/>
<accession>A0A345ZU31</accession>
<proteinExistence type="predicted"/>
<keyword evidence="3" id="KW-1185">Reference proteome</keyword>
<protein>
    <submittedName>
        <fullName evidence="2">Uncharacterized protein</fullName>
    </submittedName>
</protein>
<keyword evidence="1" id="KW-1133">Transmembrane helix</keyword>
<evidence type="ECO:0000313" key="3">
    <source>
        <dbReference type="Proteomes" id="UP000254889"/>
    </source>
</evidence>
<feature type="transmembrane region" description="Helical" evidence="1">
    <location>
        <begin position="20"/>
        <end position="43"/>
    </location>
</feature>
<keyword evidence="1" id="KW-0812">Transmembrane</keyword>
<evidence type="ECO:0000256" key="1">
    <source>
        <dbReference type="SAM" id="Phobius"/>
    </source>
</evidence>
<organism evidence="2 3">
    <name type="scientific">Pseudolabrys taiwanensis</name>
    <dbReference type="NCBI Taxonomy" id="331696"/>
    <lineage>
        <taxon>Bacteria</taxon>
        <taxon>Pseudomonadati</taxon>
        <taxon>Pseudomonadota</taxon>
        <taxon>Alphaproteobacteria</taxon>
        <taxon>Hyphomicrobiales</taxon>
        <taxon>Xanthobacteraceae</taxon>
        <taxon>Pseudolabrys</taxon>
    </lineage>
</organism>
<name>A0A345ZU31_9HYPH</name>
<dbReference type="RefSeq" id="WP_115690068.1">
    <property type="nucleotide sequence ID" value="NZ_CP031417.1"/>
</dbReference>
<reference evidence="2 3" key="1">
    <citation type="submission" date="2018-07" db="EMBL/GenBank/DDBJ databases">
        <authorList>
            <person name="Quirk P.G."/>
            <person name="Krulwich T.A."/>
        </authorList>
    </citation>
    <scope>NUCLEOTIDE SEQUENCE [LARGE SCALE GENOMIC DNA]</scope>
    <source>
        <strain evidence="2 3">CC-BB4</strain>
    </source>
</reference>
<dbReference type="KEGG" id="ptaw:DW352_07810"/>